<accession>A0A545SMH5</accession>
<keyword evidence="1 6" id="KW-0547">Nucleotide-binding</keyword>
<keyword evidence="4 6" id="KW-0067">ATP-binding</keyword>
<dbReference type="GO" id="GO:0016887">
    <property type="term" value="F:ATP hydrolysis activity"/>
    <property type="evidence" value="ECO:0007669"/>
    <property type="project" value="RHEA"/>
</dbReference>
<name>A0A545SMH5_9RHOB</name>
<dbReference type="InterPro" id="IPR027417">
    <property type="entry name" value="P-loop_NTPase"/>
</dbReference>
<dbReference type="Gene3D" id="3.40.50.300">
    <property type="entry name" value="P-loop containing nucleotide triphosphate hydrolases"/>
    <property type="match status" value="2"/>
</dbReference>
<dbReference type="GO" id="GO:0005524">
    <property type="term" value="F:ATP binding"/>
    <property type="evidence" value="ECO:0007669"/>
    <property type="project" value="UniProtKB-UniRule"/>
</dbReference>
<evidence type="ECO:0000313" key="8">
    <source>
        <dbReference type="EMBL" id="TQV66188.1"/>
    </source>
</evidence>
<dbReference type="OrthoDB" id="9810135at2"/>
<dbReference type="Proteomes" id="UP000315816">
    <property type="component" value="Unassembled WGS sequence"/>
</dbReference>
<dbReference type="GO" id="GO:0000725">
    <property type="term" value="P:recombinational repair"/>
    <property type="evidence" value="ECO:0007669"/>
    <property type="project" value="TreeGrafter"/>
</dbReference>
<evidence type="ECO:0000259" key="7">
    <source>
        <dbReference type="PROSITE" id="PS51198"/>
    </source>
</evidence>
<keyword evidence="9" id="KW-1185">Reference proteome</keyword>
<dbReference type="SMART" id="SM00382">
    <property type="entry name" value="AAA"/>
    <property type="match status" value="1"/>
</dbReference>
<evidence type="ECO:0000256" key="4">
    <source>
        <dbReference type="ARBA" id="ARBA00022840"/>
    </source>
</evidence>
<keyword evidence="2 6" id="KW-0378">Hydrolase</keyword>
<dbReference type="Pfam" id="PF13538">
    <property type="entry name" value="UvrD_C_2"/>
    <property type="match status" value="1"/>
</dbReference>
<organism evidence="8 9">
    <name type="scientific">Aliiroseovarius halocynthiae</name>
    <dbReference type="NCBI Taxonomy" id="985055"/>
    <lineage>
        <taxon>Bacteria</taxon>
        <taxon>Pseudomonadati</taxon>
        <taxon>Pseudomonadota</taxon>
        <taxon>Alphaproteobacteria</taxon>
        <taxon>Rhodobacterales</taxon>
        <taxon>Paracoccaceae</taxon>
        <taxon>Aliiroseovarius</taxon>
    </lineage>
</organism>
<evidence type="ECO:0000256" key="1">
    <source>
        <dbReference type="ARBA" id="ARBA00022741"/>
    </source>
</evidence>
<dbReference type="GO" id="GO:0043138">
    <property type="term" value="F:3'-5' DNA helicase activity"/>
    <property type="evidence" value="ECO:0007669"/>
    <property type="project" value="UniProtKB-EC"/>
</dbReference>
<dbReference type="InterPro" id="IPR003593">
    <property type="entry name" value="AAA+_ATPase"/>
</dbReference>
<dbReference type="PANTHER" id="PTHR11070">
    <property type="entry name" value="UVRD / RECB / PCRA DNA HELICASE FAMILY MEMBER"/>
    <property type="match status" value="1"/>
</dbReference>
<evidence type="ECO:0000256" key="5">
    <source>
        <dbReference type="ARBA" id="ARBA00034923"/>
    </source>
</evidence>
<dbReference type="PROSITE" id="PS51198">
    <property type="entry name" value="UVRD_HELICASE_ATP_BIND"/>
    <property type="match status" value="1"/>
</dbReference>
<protein>
    <recommendedName>
        <fullName evidence="5">DNA 3'-5' helicase II</fullName>
    </recommendedName>
</protein>
<gene>
    <name evidence="8" type="ORF">FIL88_14120</name>
</gene>
<proteinExistence type="predicted"/>
<dbReference type="EMBL" id="VICH01000011">
    <property type="protein sequence ID" value="TQV66188.1"/>
    <property type="molecule type" value="Genomic_DNA"/>
</dbReference>
<feature type="domain" description="UvrD-like helicase ATP-binding" evidence="7">
    <location>
        <begin position="2"/>
        <end position="238"/>
    </location>
</feature>
<dbReference type="InterPro" id="IPR000212">
    <property type="entry name" value="DNA_helicase_UvrD/REP"/>
</dbReference>
<dbReference type="PANTHER" id="PTHR11070:SF2">
    <property type="entry name" value="ATP-DEPENDENT DNA HELICASE SRS2"/>
    <property type="match status" value="1"/>
</dbReference>
<keyword evidence="3 6" id="KW-0347">Helicase</keyword>
<evidence type="ECO:0000256" key="2">
    <source>
        <dbReference type="ARBA" id="ARBA00022801"/>
    </source>
</evidence>
<dbReference type="Pfam" id="PF00580">
    <property type="entry name" value="UvrD-helicase"/>
    <property type="match status" value="2"/>
</dbReference>
<sequence>MAFEICEKRQSVIDAREHALVVGGPGSGKTTLALLKCKALIPELTPGQGIMFLSFSRAAVQQILRRCREILSKEEMKCIDVRTYHSFCWDVLHSHGGLLGGKRLLMMSPSDEGALRTQFDGNWTDESHRLLEQDGRVCFDLFASAVKDLFERSNHLRDWMGCLFPLVILDEFQDSDDEQWGFVRQLCDVTQTLFLADTEQRIFEGSFRPGVRADRLDILKSDVAIKEVDLIDDNYRSADSEILAYANAVLSGNGPLPKTSDVKSLLYSYAGENFRSSVHFAVAATLGELRKRGKEQPTVAVLARGNELIAEISDSLQVSHNFKGREWKPIPHDIVWDQVLSATAGEAIASALEFKSEPNQATRRMMHFKIKAYFLVKKDFCERYGGRGASTAGDRVSRFERAIACLDEGKALRAGSPKTLEQALFDAATLIGDPVADWKLVRAAFSSHADLRGIFQDARMVRLYRASDALSSSLSNLWVSQANYVGSARVLKVVLDQERLMGMDRDPEGVTLMTIHKSKGKEFDGVVLVEGLHSSPFFMAHEAPAYAASRRLLRVGISRARSFVVLVRPKKARALVDE</sequence>
<dbReference type="SUPFAM" id="SSF52540">
    <property type="entry name" value="P-loop containing nucleoside triphosphate hydrolases"/>
    <property type="match status" value="1"/>
</dbReference>
<dbReference type="InterPro" id="IPR014016">
    <property type="entry name" value="UvrD-like_ATP-bd"/>
</dbReference>
<dbReference type="Gene3D" id="1.10.486.10">
    <property type="entry name" value="PCRA, domain 4"/>
    <property type="match status" value="1"/>
</dbReference>
<reference evidence="8 9" key="1">
    <citation type="submission" date="2019-06" db="EMBL/GenBank/DDBJ databases">
        <title>A novel species of marine bacteria.</title>
        <authorList>
            <person name="Wang Y."/>
        </authorList>
    </citation>
    <scope>NUCLEOTIDE SEQUENCE [LARGE SCALE GENOMIC DNA]</scope>
    <source>
        <strain evidence="8 9">MA1-10</strain>
    </source>
</reference>
<evidence type="ECO:0000313" key="9">
    <source>
        <dbReference type="Proteomes" id="UP000315816"/>
    </source>
</evidence>
<dbReference type="AlphaFoldDB" id="A0A545SMH5"/>
<dbReference type="InterPro" id="IPR027785">
    <property type="entry name" value="UvrD-like_helicase_C"/>
</dbReference>
<comment type="caution">
    <text evidence="8">The sequence shown here is derived from an EMBL/GenBank/DDBJ whole genome shotgun (WGS) entry which is preliminary data.</text>
</comment>
<evidence type="ECO:0000256" key="3">
    <source>
        <dbReference type="ARBA" id="ARBA00022806"/>
    </source>
</evidence>
<dbReference type="RefSeq" id="WP_142854520.1">
    <property type="nucleotide sequence ID" value="NZ_FXWW01000006.1"/>
</dbReference>
<evidence type="ECO:0000256" key="6">
    <source>
        <dbReference type="PROSITE-ProRule" id="PRU00560"/>
    </source>
</evidence>
<feature type="binding site" evidence="6">
    <location>
        <begin position="23"/>
        <end position="30"/>
    </location>
    <ligand>
        <name>ATP</name>
        <dbReference type="ChEBI" id="CHEBI:30616"/>
    </ligand>
</feature>
<dbReference type="GO" id="GO:0003677">
    <property type="term" value="F:DNA binding"/>
    <property type="evidence" value="ECO:0007669"/>
    <property type="project" value="InterPro"/>
</dbReference>